<gene>
    <name evidence="2" type="ORF">EGW08_020294</name>
</gene>
<feature type="region of interest" description="Disordered" evidence="1">
    <location>
        <begin position="262"/>
        <end position="330"/>
    </location>
</feature>
<comment type="caution">
    <text evidence="2">The sequence shown here is derived from an EMBL/GenBank/DDBJ whole genome shotgun (WGS) entry which is preliminary data.</text>
</comment>
<dbReference type="Proteomes" id="UP000271974">
    <property type="component" value="Unassembled WGS sequence"/>
</dbReference>
<evidence type="ECO:0000313" key="3">
    <source>
        <dbReference type="Proteomes" id="UP000271974"/>
    </source>
</evidence>
<dbReference type="OrthoDB" id="6501018at2759"/>
<sequence length="623" mass="68052">MSSLRAVISAATRSSKSFCVLSSPITRSGSVYAWRKSNLTHEANFSSTNSCLSSDKDIKAEQAASSNKDVEVASDIREISSVQNNQTESVRTESFEEIISASRRIFSPSFGRDCQYRLVLWQKKLREAEKEGKQVDLDKVLSDSFSDVVEFSLTPLALPEVRLSVLKILLTQESDNRYSKQVLQSTTEDVMQLPMGIVAEIVRLISLAPPTKLRVESRRALVSAIVNRRWYEVGAKHLVFFMFQMDELYDVKTISKQLRLKSKAKEQISAPESKRNGKSNSDSKTKALNPESIVEETVANAFNDNGKTKEETGSAEEQGRQGKEEEGTANTHASIASLNMESRAITLANELKVKDLARVVSLLSRWNSRNEPLLNACLHRLSLADLSLFSAVQLSNLLQAMASLSLHHSALLENSTHQLASKLSGSAPSPPQVCTILQALSLLRWAGPGVIGDGKDEGSSKNLVKCCLSYLCGQQDKLTTKEAASVLTSLANLSAIPSSDAEKALVSGLAALVLEGKSPWWSQIHCVWCMSVLRALDSGMLSKVLSPEFVGPVVQRIKESASPASVSVSANKLAQINMAARLDLKGYDGPVLSEEQLGLCTQMTRLTSDQRAAKTLCGPLMWI</sequence>
<protein>
    <submittedName>
        <fullName evidence="2">Uncharacterized protein</fullName>
    </submittedName>
</protein>
<reference evidence="2 3" key="1">
    <citation type="submission" date="2019-01" db="EMBL/GenBank/DDBJ databases">
        <title>A draft genome assembly of the solar-powered sea slug Elysia chlorotica.</title>
        <authorList>
            <person name="Cai H."/>
            <person name="Li Q."/>
            <person name="Fang X."/>
            <person name="Li J."/>
            <person name="Curtis N.E."/>
            <person name="Altenburger A."/>
            <person name="Shibata T."/>
            <person name="Feng M."/>
            <person name="Maeda T."/>
            <person name="Schwartz J.A."/>
            <person name="Shigenobu S."/>
            <person name="Lundholm N."/>
            <person name="Nishiyama T."/>
            <person name="Yang H."/>
            <person name="Hasebe M."/>
            <person name="Li S."/>
            <person name="Pierce S.K."/>
            <person name="Wang J."/>
        </authorList>
    </citation>
    <scope>NUCLEOTIDE SEQUENCE [LARGE SCALE GENOMIC DNA]</scope>
    <source>
        <strain evidence="2">EC2010</strain>
        <tissue evidence="2">Whole organism of an adult</tissue>
    </source>
</reference>
<proteinExistence type="predicted"/>
<accession>A0A433SRQ5</accession>
<feature type="compositionally biased region" description="Basic and acidic residues" evidence="1">
    <location>
        <begin position="306"/>
        <end position="326"/>
    </location>
</feature>
<dbReference type="EMBL" id="RQTK01001137">
    <property type="protein sequence ID" value="RUS71951.1"/>
    <property type="molecule type" value="Genomic_DNA"/>
</dbReference>
<organism evidence="2 3">
    <name type="scientific">Elysia chlorotica</name>
    <name type="common">Eastern emerald elysia</name>
    <name type="synonym">Sea slug</name>
    <dbReference type="NCBI Taxonomy" id="188477"/>
    <lineage>
        <taxon>Eukaryota</taxon>
        <taxon>Metazoa</taxon>
        <taxon>Spiralia</taxon>
        <taxon>Lophotrochozoa</taxon>
        <taxon>Mollusca</taxon>
        <taxon>Gastropoda</taxon>
        <taxon>Heterobranchia</taxon>
        <taxon>Euthyneura</taxon>
        <taxon>Panpulmonata</taxon>
        <taxon>Sacoglossa</taxon>
        <taxon>Placobranchoidea</taxon>
        <taxon>Plakobranchidae</taxon>
        <taxon>Elysia</taxon>
    </lineage>
</organism>
<dbReference type="AlphaFoldDB" id="A0A433SRQ5"/>
<evidence type="ECO:0000256" key="1">
    <source>
        <dbReference type="SAM" id="MobiDB-lite"/>
    </source>
</evidence>
<keyword evidence="3" id="KW-1185">Reference proteome</keyword>
<name>A0A433SRQ5_ELYCH</name>
<dbReference type="STRING" id="188477.A0A433SRQ5"/>
<evidence type="ECO:0000313" key="2">
    <source>
        <dbReference type="EMBL" id="RUS71951.1"/>
    </source>
</evidence>